<dbReference type="AlphaFoldDB" id="A0A835PRD6"/>
<dbReference type="SUPFAM" id="SSF51905">
    <property type="entry name" value="FAD/NAD(P)-binding domain"/>
    <property type="match status" value="1"/>
</dbReference>
<evidence type="ECO:0000313" key="5">
    <source>
        <dbReference type="Proteomes" id="UP000636800"/>
    </source>
</evidence>
<name>A0A835PRD6_VANPL</name>
<protein>
    <recommendedName>
        <fullName evidence="6">Flavin-containing monooxygenase</fullName>
    </recommendedName>
</protein>
<keyword evidence="2" id="KW-0274">FAD</keyword>
<evidence type="ECO:0008006" key="6">
    <source>
        <dbReference type="Google" id="ProtNLM"/>
    </source>
</evidence>
<keyword evidence="3" id="KW-0560">Oxidoreductase</keyword>
<gene>
    <name evidence="4" type="ORF">HPP92_022700</name>
</gene>
<evidence type="ECO:0000313" key="4">
    <source>
        <dbReference type="EMBL" id="KAG0457543.1"/>
    </source>
</evidence>
<dbReference type="Proteomes" id="UP000636800">
    <property type="component" value="Chromosome 12"/>
</dbReference>
<evidence type="ECO:0000256" key="1">
    <source>
        <dbReference type="ARBA" id="ARBA00022630"/>
    </source>
</evidence>
<dbReference type="PANTHER" id="PTHR23023">
    <property type="entry name" value="DIMETHYLANILINE MONOOXYGENASE"/>
    <property type="match status" value="1"/>
</dbReference>
<keyword evidence="1" id="KW-0285">Flavoprotein</keyword>
<evidence type="ECO:0000256" key="3">
    <source>
        <dbReference type="ARBA" id="ARBA00023002"/>
    </source>
</evidence>
<proteinExistence type="predicted"/>
<dbReference type="EMBL" id="JADCNL010000012">
    <property type="protein sequence ID" value="KAG0457543.1"/>
    <property type="molecule type" value="Genomic_DNA"/>
</dbReference>
<organism evidence="4 5">
    <name type="scientific">Vanilla planifolia</name>
    <name type="common">Vanilla</name>
    <dbReference type="NCBI Taxonomy" id="51239"/>
    <lineage>
        <taxon>Eukaryota</taxon>
        <taxon>Viridiplantae</taxon>
        <taxon>Streptophyta</taxon>
        <taxon>Embryophyta</taxon>
        <taxon>Tracheophyta</taxon>
        <taxon>Spermatophyta</taxon>
        <taxon>Magnoliopsida</taxon>
        <taxon>Liliopsida</taxon>
        <taxon>Asparagales</taxon>
        <taxon>Orchidaceae</taxon>
        <taxon>Vanilloideae</taxon>
        <taxon>Vanilleae</taxon>
        <taxon>Vanilla</taxon>
    </lineage>
</organism>
<comment type="caution">
    <text evidence="4">The sequence shown here is derived from an EMBL/GenBank/DDBJ whole genome shotgun (WGS) entry which is preliminary data.</text>
</comment>
<dbReference type="OrthoDB" id="120967at2759"/>
<dbReference type="InterPro" id="IPR036188">
    <property type="entry name" value="FAD/NAD-bd_sf"/>
</dbReference>
<accession>A0A835PRD6</accession>
<evidence type="ECO:0000256" key="2">
    <source>
        <dbReference type="ARBA" id="ARBA00022827"/>
    </source>
</evidence>
<keyword evidence="5" id="KW-1185">Reference proteome</keyword>
<dbReference type="InterPro" id="IPR050346">
    <property type="entry name" value="FMO-like"/>
</dbReference>
<reference evidence="4 5" key="1">
    <citation type="journal article" date="2020" name="Nat. Food">
        <title>A phased Vanilla planifolia genome enables genetic improvement of flavour and production.</title>
        <authorList>
            <person name="Hasing T."/>
            <person name="Tang H."/>
            <person name="Brym M."/>
            <person name="Khazi F."/>
            <person name="Huang T."/>
            <person name="Chambers A.H."/>
        </authorList>
    </citation>
    <scope>NUCLEOTIDE SEQUENCE [LARGE SCALE GENOMIC DNA]</scope>
    <source>
        <tissue evidence="4">Leaf</tissue>
    </source>
</reference>
<sequence>MSSPLRARSMVGWMVGKHRFLSIGLISGFVKLQSEVATMRSPNCELLPIDCRECIHPRIPQMAVIGYSESLAEHVHVEMRAMWLMSLLDGGFRLSSVREMEKDVKEWDKYMKRYTGESYRRSSIGLIHIWYNDQLCRDMGCNPRRKKRILADWFAPYGPTDYVGLLEK</sequence>
<dbReference type="GO" id="GO:0016491">
    <property type="term" value="F:oxidoreductase activity"/>
    <property type="evidence" value="ECO:0007669"/>
    <property type="project" value="UniProtKB-KW"/>
</dbReference>
<dbReference type="Gene3D" id="3.50.50.60">
    <property type="entry name" value="FAD/NAD(P)-binding domain"/>
    <property type="match status" value="1"/>
</dbReference>